<protein>
    <submittedName>
        <fullName evidence="1">Uncharacterized protein</fullName>
    </submittedName>
</protein>
<proteinExistence type="predicted"/>
<dbReference type="Proteomes" id="UP000342249">
    <property type="component" value="Unassembled WGS sequence"/>
</dbReference>
<dbReference type="RefSeq" id="WP_152754088.1">
    <property type="nucleotide sequence ID" value="NZ_SPSE01000058.1"/>
</dbReference>
<dbReference type="AlphaFoldDB" id="A0A5N7IVG0"/>
<gene>
    <name evidence="1" type="ORF">E4V82_23095</name>
</gene>
<name>A0A5N7IVG0_9CLOT</name>
<comment type="caution">
    <text evidence="1">The sequence shown here is derived from an EMBL/GenBank/DDBJ whole genome shotgun (WGS) entry which is preliminary data.</text>
</comment>
<organism evidence="1 2">
    <name type="scientific">Clostridium estertheticum</name>
    <dbReference type="NCBI Taxonomy" id="238834"/>
    <lineage>
        <taxon>Bacteria</taxon>
        <taxon>Bacillati</taxon>
        <taxon>Bacillota</taxon>
        <taxon>Clostridia</taxon>
        <taxon>Eubacteriales</taxon>
        <taxon>Clostridiaceae</taxon>
        <taxon>Clostridium</taxon>
    </lineage>
</organism>
<accession>A0A5N7IVG0</accession>
<sequence>MTKKAFVDLCIMDGGYKNIKYGVRTLLKLENEPNTFLHFYFEEGTTDEDIFNMKVALKNTDKRSFKVIYNANIPNSKELLKYLLTFKIALEYRDENDDIYKVFSYNFIENFEKIRNFYHIKVNKDFYKIINKYFNL</sequence>
<evidence type="ECO:0000313" key="1">
    <source>
        <dbReference type="EMBL" id="MPQ64952.1"/>
    </source>
</evidence>
<dbReference type="EMBL" id="SPSF01000061">
    <property type="protein sequence ID" value="MPQ64952.1"/>
    <property type="molecule type" value="Genomic_DNA"/>
</dbReference>
<evidence type="ECO:0000313" key="2">
    <source>
        <dbReference type="Proteomes" id="UP000342249"/>
    </source>
</evidence>
<reference evidence="1 2" key="1">
    <citation type="journal article" date="2019" name="Lett. Appl. Microbiol.">
        <title>A case of 'blown pack' spoilage of vacuum-packaged pork likely associated with Clostridium estertheticum in Canada.</title>
        <authorList>
            <person name="Zhang P."/>
            <person name="Ward P."/>
            <person name="McMullen L.M."/>
            <person name="Yang X."/>
        </authorList>
    </citation>
    <scope>NUCLEOTIDE SEQUENCE [LARGE SCALE GENOMIC DNA]</scope>
    <source>
        <strain evidence="1 2">MA19</strain>
    </source>
</reference>